<dbReference type="PANTHER" id="PTHR13136">
    <property type="entry name" value="TESTIS DEVELOPMENT PROTEIN PRTD"/>
    <property type="match status" value="1"/>
</dbReference>
<dbReference type="GO" id="GO:0016787">
    <property type="term" value="F:hydrolase activity"/>
    <property type="evidence" value="ECO:0007669"/>
    <property type="project" value="UniProtKB-KW"/>
</dbReference>
<protein>
    <submittedName>
        <fullName evidence="2">Alpha/beta family hydrolase</fullName>
    </submittedName>
</protein>
<dbReference type="EMBL" id="CP144913">
    <property type="protein sequence ID" value="WXB77226.1"/>
    <property type="molecule type" value="Genomic_DNA"/>
</dbReference>
<dbReference type="InterPro" id="IPR026555">
    <property type="entry name" value="NSL3/Tex30"/>
</dbReference>
<proteinExistence type="predicted"/>
<dbReference type="Proteomes" id="UP001382727">
    <property type="component" value="Chromosome"/>
</dbReference>
<reference evidence="2 3" key="1">
    <citation type="submission" date="2024-02" db="EMBL/GenBank/DDBJ databases">
        <title>Janibacter sp. nov., isolated from gut of marine sandworm.</title>
        <authorList>
            <person name="Kim B."/>
            <person name="Jun M.O."/>
            <person name="Shin N.-R."/>
        </authorList>
    </citation>
    <scope>NUCLEOTIDE SEQUENCE [LARGE SCALE GENOMIC DNA]</scope>
    <source>
        <strain evidence="2 3">A1S7</strain>
    </source>
</reference>
<organism evidence="2 3">
    <name type="scientific">Janibacter alittae</name>
    <dbReference type="NCBI Taxonomy" id="3115209"/>
    <lineage>
        <taxon>Bacteria</taxon>
        <taxon>Bacillati</taxon>
        <taxon>Actinomycetota</taxon>
        <taxon>Actinomycetes</taxon>
        <taxon>Micrococcales</taxon>
        <taxon>Intrasporangiaceae</taxon>
        <taxon>Janibacter</taxon>
    </lineage>
</organism>
<dbReference type="SUPFAM" id="SSF53474">
    <property type="entry name" value="alpha/beta-Hydrolases"/>
    <property type="match status" value="1"/>
</dbReference>
<keyword evidence="3" id="KW-1185">Reference proteome</keyword>
<evidence type="ECO:0000313" key="2">
    <source>
        <dbReference type="EMBL" id="WXB77226.1"/>
    </source>
</evidence>
<evidence type="ECO:0000313" key="3">
    <source>
        <dbReference type="Proteomes" id="UP001382727"/>
    </source>
</evidence>
<name>A0ABZ2MJH3_9MICO</name>
<evidence type="ECO:0000259" key="1">
    <source>
        <dbReference type="Pfam" id="PF20408"/>
    </source>
</evidence>
<dbReference type="Pfam" id="PF20408">
    <property type="entry name" value="Abhydrolase_11"/>
    <property type="match status" value="1"/>
</dbReference>
<accession>A0ABZ2MJH3</accession>
<dbReference type="PANTHER" id="PTHR13136:SF11">
    <property type="entry name" value="TESTIS-EXPRESSED PROTEIN 30"/>
    <property type="match status" value="1"/>
</dbReference>
<dbReference type="RefSeq" id="WP_338750920.1">
    <property type="nucleotide sequence ID" value="NZ_CP144913.1"/>
</dbReference>
<keyword evidence="2" id="KW-0378">Hydrolase</keyword>
<sequence>MTEVATAQGPARVHLHEAKGDPSGCLLLTHGAGGGIGATDLTAITAALPPVGWTVALVEMPWRVAGRRVAPMPPKLDAAWREIVAAVRGELPGRLVMGGRSAGARVACRLADELGADAVLCLSFPLVPAGKSSSGAGKSRIGELLLPVRAGLPVHVVQGARDPFGGPGHVRRALAGEGVRIDGERVRVDEAPGTHSFTDGPAVAESVERWLR</sequence>
<dbReference type="InterPro" id="IPR029058">
    <property type="entry name" value="AB_hydrolase_fold"/>
</dbReference>
<feature type="domain" description="KANL3/Tex30 alpha/beta hydrolase-like" evidence="1">
    <location>
        <begin position="25"/>
        <end position="178"/>
    </location>
</feature>
<dbReference type="InterPro" id="IPR046879">
    <property type="entry name" value="KANL3/Tex30_Abhydrolase"/>
</dbReference>
<gene>
    <name evidence="2" type="ORF">V1351_03955</name>
</gene>
<dbReference type="Gene3D" id="3.40.50.1820">
    <property type="entry name" value="alpha/beta hydrolase"/>
    <property type="match status" value="1"/>
</dbReference>